<comment type="function">
    <text evidence="2">Catalyzes the phosphorylation of pyruvate to phosphoenolpyruvate.</text>
</comment>
<dbReference type="InterPro" id="IPR006319">
    <property type="entry name" value="PEP_synth"/>
</dbReference>
<keyword evidence="9" id="KW-0418">Kinase</keyword>
<accession>A0A8U0A2U4</accession>
<dbReference type="GO" id="GO:0008986">
    <property type="term" value="F:pyruvate, water dikinase activity"/>
    <property type="evidence" value="ECO:0007669"/>
    <property type="project" value="UniProtKB-EC"/>
</dbReference>
<keyword evidence="11" id="KW-0460">Magnesium</keyword>
<dbReference type="Gene3D" id="3.30.470.20">
    <property type="entry name" value="ATP-grasp fold, B domain"/>
    <property type="match status" value="1"/>
</dbReference>
<keyword evidence="16" id="KW-1185">Reference proteome</keyword>
<name>A0A8U0A2U4_9EURY</name>
<dbReference type="GO" id="GO:0005524">
    <property type="term" value="F:ATP binding"/>
    <property type="evidence" value="ECO:0007669"/>
    <property type="project" value="UniProtKB-KW"/>
</dbReference>
<dbReference type="GeneID" id="71926722"/>
<protein>
    <recommendedName>
        <fullName evidence="5">pyruvate, water dikinase</fullName>
        <ecNumber evidence="5">2.7.9.2</ecNumber>
    </recommendedName>
    <alternativeName>
        <fullName evidence="12">Pyruvate, water dikinase</fullName>
    </alternativeName>
</protein>
<evidence type="ECO:0000256" key="10">
    <source>
        <dbReference type="ARBA" id="ARBA00022840"/>
    </source>
</evidence>
<dbReference type="RefSeq" id="WP_247993844.1">
    <property type="nucleotide sequence ID" value="NZ_CP096019.1"/>
</dbReference>
<dbReference type="InterPro" id="IPR002192">
    <property type="entry name" value="PPDK_AMP/ATP-bd"/>
</dbReference>
<evidence type="ECO:0000256" key="8">
    <source>
        <dbReference type="ARBA" id="ARBA00022741"/>
    </source>
</evidence>
<evidence type="ECO:0000256" key="12">
    <source>
        <dbReference type="ARBA" id="ARBA00033470"/>
    </source>
</evidence>
<evidence type="ECO:0000256" key="2">
    <source>
        <dbReference type="ARBA" id="ARBA00002988"/>
    </source>
</evidence>
<evidence type="ECO:0000313" key="15">
    <source>
        <dbReference type="EMBL" id="UPM43176.1"/>
    </source>
</evidence>
<dbReference type="KEGG" id="haad:MW046_01705"/>
<feature type="domain" description="Pyruvate phosphate dikinase AMP/ATP-binding" evidence="14">
    <location>
        <begin position="57"/>
        <end position="263"/>
    </location>
</feature>
<evidence type="ECO:0000256" key="1">
    <source>
        <dbReference type="ARBA" id="ARBA00001946"/>
    </source>
</evidence>
<dbReference type="Gene3D" id="3.30.1490.20">
    <property type="entry name" value="ATP-grasp fold, A domain"/>
    <property type="match status" value="1"/>
</dbReference>
<dbReference type="GO" id="GO:0046872">
    <property type="term" value="F:metal ion binding"/>
    <property type="evidence" value="ECO:0007669"/>
    <property type="project" value="UniProtKB-KW"/>
</dbReference>
<sequence>MSLVSLADVNPNAVEQYGGKATTLARLIQEGYTVPDGIAVEAQFSHNGHLHRIGDRVEEWARSRGSTPVIVRSSANIEDGAANSFAGLFESFIVPPDDVLDAVERCYSFIDSTRVTTYSQTFGIDPETIRLGVIVQEVVDADACGVCFTTHPVRDDDTVVIEAAAGIGYSEQDDVTPDRFVVSQDGELVTKDVSVQQYTTALTEDGLIDRESAIERQVVTDSTVVRIAEQCLGIEKALSYQADIEWAVRDGTVFILQARPITT</sequence>
<evidence type="ECO:0000256" key="6">
    <source>
        <dbReference type="ARBA" id="ARBA00022679"/>
    </source>
</evidence>
<dbReference type="SUPFAM" id="SSF56059">
    <property type="entry name" value="Glutathione synthetase ATP-binding domain-like"/>
    <property type="match status" value="1"/>
</dbReference>
<evidence type="ECO:0000256" key="9">
    <source>
        <dbReference type="ARBA" id="ARBA00022777"/>
    </source>
</evidence>
<dbReference type="EMBL" id="CP096019">
    <property type="protein sequence ID" value="UPM43176.1"/>
    <property type="molecule type" value="Genomic_DNA"/>
</dbReference>
<organism evidence="15 16">
    <name type="scientific">Halocatena salina</name>
    <dbReference type="NCBI Taxonomy" id="2934340"/>
    <lineage>
        <taxon>Archaea</taxon>
        <taxon>Methanobacteriati</taxon>
        <taxon>Methanobacteriota</taxon>
        <taxon>Stenosarchaea group</taxon>
        <taxon>Halobacteria</taxon>
        <taxon>Halobacteriales</taxon>
        <taxon>Natronomonadaceae</taxon>
        <taxon>Halocatena</taxon>
    </lineage>
</organism>
<dbReference type="PANTHER" id="PTHR43030">
    <property type="entry name" value="PHOSPHOENOLPYRUVATE SYNTHASE"/>
    <property type="match status" value="1"/>
</dbReference>
<dbReference type="Pfam" id="PF01326">
    <property type="entry name" value="PPDK_N"/>
    <property type="match status" value="1"/>
</dbReference>
<evidence type="ECO:0000313" key="16">
    <source>
        <dbReference type="Proteomes" id="UP000831768"/>
    </source>
</evidence>
<dbReference type="Proteomes" id="UP000831768">
    <property type="component" value="Chromosome"/>
</dbReference>
<evidence type="ECO:0000256" key="11">
    <source>
        <dbReference type="ARBA" id="ARBA00022842"/>
    </source>
</evidence>
<proteinExistence type="inferred from homology"/>
<evidence type="ECO:0000256" key="3">
    <source>
        <dbReference type="ARBA" id="ARBA00004742"/>
    </source>
</evidence>
<evidence type="ECO:0000256" key="7">
    <source>
        <dbReference type="ARBA" id="ARBA00022723"/>
    </source>
</evidence>
<keyword evidence="6" id="KW-0808">Transferase</keyword>
<evidence type="ECO:0000256" key="5">
    <source>
        <dbReference type="ARBA" id="ARBA00011996"/>
    </source>
</evidence>
<reference evidence="15" key="1">
    <citation type="submission" date="2022-04" db="EMBL/GenBank/DDBJ databases">
        <title>Halocatena sp. nov., isolated from a salt lake.</title>
        <authorList>
            <person name="Cui H.-L."/>
        </authorList>
    </citation>
    <scope>NUCLEOTIDE SEQUENCE</scope>
    <source>
        <strain evidence="15">AD-1</strain>
    </source>
</reference>
<keyword evidence="8" id="KW-0547">Nucleotide-binding</keyword>
<evidence type="ECO:0000259" key="14">
    <source>
        <dbReference type="Pfam" id="PF01326"/>
    </source>
</evidence>
<comment type="pathway">
    <text evidence="3">Carbohydrate biosynthesis; gluconeogenesis.</text>
</comment>
<keyword evidence="10" id="KW-0067">ATP-binding</keyword>
<comment type="cofactor">
    <cofactor evidence="1">
        <name>Mg(2+)</name>
        <dbReference type="ChEBI" id="CHEBI:18420"/>
    </cofactor>
</comment>
<keyword evidence="7" id="KW-0479">Metal-binding</keyword>
<dbReference type="AlphaFoldDB" id="A0A8U0A2U4"/>
<dbReference type="PANTHER" id="PTHR43030:SF1">
    <property type="entry name" value="PHOSPHOENOLPYRUVATE SYNTHASE"/>
    <property type="match status" value="1"/>
</dbReference>
<comment type="similarity">
    <text evidence="4">Belongs to the PEP-utilizing enzyme family.</text>
</comment>
<dbReference type="InterPro" id="IPR013815">
    <property type="entry name" value="ATP_grasp_subdomain_1"/>
</dbReference>
<gene>
    <name evidence="15" type="ORF">MW046_01705</name>
</gene>
<comment type="catalytic activity">
    <reaction evidence="13">
        <text>pyruvate + ATP + H2O = phosphoenolpyruvate + AMP + phosphate + 2 H(+)</text>
        <dbReference type="Rhea" id="RHEA:11364"/>
        <dbReference type="ChEBI" id="CHEBI:15361"/>
        <dbReference type="ChEBI" id="CHEBI:15377"/>
        <dbReference type="ChEBI" id="CHEBI:15378"/>
        <dbReference type="ChEBI" id="CHEBI:30616"/>
        <dbReference type="ChEBI" id="CHEBI:43474"/>
        <dbReference type="ChEBI" id="CHEBI:58702"/>
        <dbReference type="ChEBI" id="CHEBI:456215"/>
        <dbReference type="EC" id="2.7.9.2"/>
    </reaction>
</comment>
<dbReference type="EC" id="2.7.9.2" evidence="5"/>
<evidence type="ECO:0000256" key="4">
    <source>
        <dbReference type="ARBA" id="ARBA00007837"/>
    </source>
</evidence>
<evidence type="ECO:0000256" key="13">
    <source>
        <dbReference type="ARBA" id="ARBA00047700"/>
    </source>
</evidence>